<reference evidence="2 3" key="1">
    <citation type="journal article" date="2003" name="DNA Res.">
        <title>Complete genome structure of Gloeobacter violaceus PCC 7421, a cyanobacterium that lacks thylakoids.</title>
        <authorList>
            <person name="Nakamura Y."/>
            <person name="Kaneko T."/>
            <person name="Sato S."/>
            <person name="Mimuro M."/>
            <person name="Miyashita H."/>
            <person name="Tsuchiya T."/>
            <person name="Sasamoto S."/>
            <person name="Watanabe A."/>
            <person name="Kawashima K."/>
            <person name="Kishida Y."/>
            <person name="Kiyokawa C."/>
            <person name="Kohara M."/>
            <person name="Matsumoto M."/>
            <person name="Matsuno A."/>
            <person name="Nakazaki N."/>
            <person name="Shimpo S."/>
            <person name="Takeuchi C."/>
            <person name="Yamada M."/>
            <person name="Tabata S."/>
        </authorList>
    </citation>
    <scope>NUCLEOTIDE SEQUENCE [LARGE SCALE GENOMIC DNA]</scope>
    <source>
        <strain evidence="3">ATCC 29082 / PCC 7421</strain>
    </source>
</reference>
<dbReference type="STRING" id="251221.gene:10761414"/>
<dbReference type="Proteomes" id="UP000000557">
    <property type="component" value="Chromosome"/>
</dbReference>
<evidence type="ECO:0000313" key="2">
    <source>
        <dbReference type="EMBL" id="BAC91838.1"/>
    </source>
</evidence>
<keyword evidence="3" id="KW-1185">Reference proteome</keyword>
<dbReference type="InterPro" id="IPR025272">
    <property type="entry name" value="SocA_Panacea"/>
</dbReference>
<organism evidence="2 3">
    <name type="scientific">Gloeobacter violaceus (strain ATCC 29082 / PCC 7421)</name>
    <dbReference type="NCBI Taxonomy" id="251221"/>
    <lineage>
        <taxon>Bacteria</taxon>
        <taxon>Bacillati</taxon>
        <taxon>Cyanobacteriota</taxon>
        <taxon>Cyanophyceae</taxon>
        <taxon>Gloeobacterales</taxon>
        <taxon>Gloeobacteraceae</taxon>
        <taxon>Gloeobacter</taxon>
    </lineage>
</organism>
<dbReference type="InParanoid" id="Q7NEI2"/>
<dbReference type="KEGG" id="gvi:glr3897"/>
<evidence type="ECO:0000259" key="1">
    <source>
        <dbReference type="Pfam" id="PF13274"/>
    </source>
</evidence>
<dbReference type="OrthoDB" id="9799173at2"/>
<dbReference type="eggNOG" id="COG3600">
    <property type="taxonomic scope" value="Bacteria"/>
</dbReference>
<dbReference type="HOGENOM" id="CLU_110683_0_1_3"/>
<protein>
    <submittedName>
        <fullName evidence="2">Glr3897 protein</fullName>
    </submittedName>
</protein>
<evidence type="ECO:0000313" key="3">
    <source>
        <dbReference type="Proteomes" id="UP000000557"/>
    </source>
</evidence>
<dbReference type="PhylomeDB" id="Q7NEI2"/>
<dbReference type="EMBL" id="BA000045">
    <property type="protein sequence ID" value="BAC91838.1"/>
    <property type="molecule type" value="Genomic_DNA"/>
</dbReference>
<dbReference type="RefSeq" id="WP_011143885.1">
    <property type="nucleotide sequence ID" value="NC_005125.1"/>
</dbReference>
<accession>Q7NEI2</accession>
<name>Q7NEI2_GLOVI</name>
<gene>
    <name evidence="2" type="ordered locus">glr3897</name>
</gene>
<dbReference type="Pfam" id="PF13274">
    <property type="entry name" value="SocA_Panacea"/>
    <property type="match status" value="1"/>
</dbReference>
<reference evidence="2 3" key="2">
    <citation type="journal article" date="2003" name="DNA Res.">
        <title>Complete genome structure of Gloeobacter violaceus PCC 7421, a cyanobacterium that lacks thylakoids (supplement).</title>
        <authorList>
            <person name="Nakamura Y."/>
            <person name="Kaneko T."/>
            <person name="Sato S."/>
            <person name="Mimuro M."/>
            <person name="Miyashita H."/>
            <person name="Tsuchiya T."/>
            <person name="Sasamoto S."/>
            <person name="Watanabe A."/>
            <person name="Kawashima K."/>
            <person name="Kishida Y."/>
            <person name="Kiyokawa C."/>
            <person name="Kohara M."/>
            <person name="Matsumoto M."/>
            <person name="Matsuno A."/>
            <person name="Nakazaki N."/>
            <person name="Shimpo S."/>
            <person name="Takeuchi C."/>
            <person name="Yamada M."/>
            <person name="Tabata S."/>
        </authorList>
    </citation>
    <scope>NUCLEOTIDE SEQUENCE [LARGE SCALE GENOMIC DNA]</scope>
    <source>
        <strain evidence="3">ATCC 29082 / PCC 7421</strain>
    </source>
</reference>
<feature type="domain" description="Antitoxin SocA-like Panacea" evidence="1">
    <location>
        <begin position="23"/>
        <end position="113"/>
    </location>
</feature>
<dbReference type="EnsemblBacteria" id="BAC91838">
    <property type="protein sequence ID" value="BAC91838"/>
    <property type="gene ID" value="BAC91838"/>
</dbReference>
<sequence length="142" mass="15786">MGTADDAAAYILNKLGAITAMKLQKLLYYSQAWSLVWDDHPLFDERIEAWANGPVIPAIYEQHRGQYLVTEWLAGNPGNLGSDAIETIDAVLKVYGDKSSQWLSDLTHKEAPWRDARLGIPTGVPCKQEITQASMAEYYGSL</sequence>
<dbReference type="AlphaFoldDB" id="Q7NEI2"/>
<proteinExistence type="predicted"/>